<protein>
    <submittedName>
        <fullName evidence="1">Uncharacterized protein</fullName>
    </submittedName>
</protein>
<sequence length="69" mass="8068">EEYSQYYVYNFAPVTASENVLVGMRIKDCGHGFTADQYQSDFFRTFSQQNGDLRAYDNKISRDTAMRFC</sequence>
<feature type="non-terminal residue" evidence="1">
    <location>
        <position position="1"/>
    </location>
</feature>
<dbReference type="EMBL" id="UINC01022790">
    <property type="protein sequence ID" value="SVA93143.1"/>
    <property type="molecule type" value="Genomic_DNA"/>
</dbReference>
<dbReference type="AlphaFoldDB" id="A0A381ZWN5"/>
<evidence type="ECO:0000313" key="1">
    <source>
        <dbReference type="EMBL" id="SVA93143.1"/>
    </source>
</evidence>
<reference evidence="1" key="1">
    <citation type="submission" date="2018-05" db="EMBL/GenBank/DDBJ databases">
        <authorList>
            <person name="Lanie J.A."/>
            <person name="Ng W.-L."/>
            <person name="Kazmierczak K.M."/>
            <person name="Andrzejewski T.M."/>
            <person name="Davidsen T.M."/>
            <person name="Wayne K.J."/>
            <person name="Tettelin H."/>
            <person name="Glass J.I."/>
            <person name="Rusch D."/>
            <person name="Podicherti R."/>
            <person name="Tsui H.-C.T."/>
            <person name="Winkler M.E."/>
        </authorList>
    </citation>
    <scope>NUCLEOTIDE SEQUENCE</scope>
</reference>
<organism evidence="1">
    <name type="scientific">marine metagenome</name>
    <dbReference type="NCBI Taxonomy" id="408172"/>
    <lineage>
        <taxon>unclassified sequences</taxon>
        <taxon>metagenomes</taxon>
        <taxon>ecological metagenomes</taxon>
    </lineage>
</organism>
<accession>A0A381ZWN5</accession>
<proteinExistence type="predicted"/>
<name>A0A381ZWN5_9ZZZZ</name>
<gene>
    <name evidence="1" type="ORF">METZ01_LOCUS145997</name>
</gene>